<dbReference type="PANTHER" id="PTHR43774">
    <property type="entry name" value="PEPTIDE METHIONINE SULFOXIDE REDUCTASE"/>
    <property type="match status" value="1"/>
</dbReference>
<dbReference type="InterPro" id="IPR002579">
    <property type="entry name" value="Met_Sox_Rdtase_MsrB_dom"/>
</dbReference>
<evidence type="ECO:0000256" key="6">
    <source>
        <dbReference type="ARBA" id="ARBA00048782"/>
    </source>
</evidence>
<dbReference type="PANTHER" id="PTHR43774:SF1">
    <property type="entry name" value="PEPTIDE METHIONINE SULFOXIDE REDUCTASE MSRA 2"/>
    <property type="match status" value="1"/>
</dbReference>
<protein>
    <recommendedName>
        <fullName evidence="7">Peptide methionine sulfoxide reductase MsrA</fullName>
        <shortName evidence="7">Protein-methionine-S-oxide reductase</shortName>
        <ecNumber evidence="7">1.8.4.11</ecNumber>
    </recommendedName>
    <alternativeName>
        <fullName evidence="7">Peptide-methionine (S)-S-oxide reductase</fullName>
        <shortName evidence="7">Peptide Met(O) reductase</shortName>
    </alternativeName>
</protein>
<comment type="similarity">
    <text evidence="1 7">Belongs to the MsrA Met sulfoxide reductase family.</text>
</comment>
<dbReference type="InterPro" id="IPR002569">
    <property type="entry name" value="Met_Sox_Rdtase_MsrA_dom"/>
</dbReference>
<evidence type="ECO:0000256" key="5">
    <source>
        <dbReference type="ARBA" id="ARBA00048488"/>
    </source>
</evidence>
<dbReference type="HAMAP" id="MF_01401">
    <property type="entry name" value="MsrA"/>
    <property type="match status" value="1"/>
</dbReference>
<dbReference type="InterPro" id="IPR036509">
    <property type="entry name" value="Met_Sox_Rdtase_MsrA_sf"/>
</dbReference>
<evidence type="ECO:0000256" key="7">
    <source>
        <dbReference type="HAMAP-Rule" id="MF_01401"/>
    </source>
</evidence>
<dbReference type="NCBIfam" id="TIGR00401">
    <property type="entry name" value="msrA"/>
    <property type="match status" value="1"/>
</dbReference>
<dbReference type="Gene3D" id="3.30.1060.10">
    <property type="entry name" value="Peptide methionine sulphoxide reductase MsrA"/>
    <property type="match status" value="1"/>
</dbReference>
<keyword evidence="8" id="KW-0472">Membrane</keyword>
<dbReference type="NCBIfam" id="TIGR00357">
    <property type="entry name" value="peptide-methionine (R)-S-oxide reductase MsrB"/>
    <property type="match status" value="1"/>
</dbReference>
<accession>A0ABW5R7B3</accession>
<keyword evidence="8" id="KW-0812">Transmembrane</keyword>
<keyword evidence="2 7" id="KW-0560">Oxidoreductase</keyword>
<dbReference type="EC" id="1.8.4.11" evidence="7"/>
<feature type="transmembrane region" description="Helical" evidence="8">
    <location>
        <begin position="7"/>
        <end position="26"/>
    </location>
</feature>
<sequence length="393" mass="44839">MSRLSKTVLFVSLPVIVLAGLIYFFYDRYQQQEVQAAQNLISQIADQTGVELTTATFAGGCFWCMEPPFEKLDGVYHVISGYTGGEEADPTYEQVSSGTTGHLEAVQVHYNPEQIHYSDLLQVFWRQINPTDDGGQFVDRGESYRSAIFYQDMEQKQLAIDSRDQLQDSGRFQAPIVTEIVEAGIFYPAEEYHQDYYKKNALRYSYYRDGSGRDDYLEQTWGDEREYEPQISLDDSLIPSFNKAERLKELTDLQYEVTQEDGTERAYENEYWDLKEPGIYVDIVSGEALFSSTDKYDSHTGWPSFTKPLEPNHIVYEEDRSLIAVRIEVRSRYADSHLGHVFEDGPEPTGLRYCINSAALRFIPASELEAKGYGAYAPLFETGNGTETGTKTE</sequence>
<gene>
    <name evidence="7 10" type="primary">msrA</name>
    <name evidence="10" type="ORF">ACFSUC_03245</name>
</gene>
<proteinExistence type="inferred from homology"/>
<keyword evidence="11" id="KW-1185">Reference proteome</keyword>
<evidence type="ECO:0000313" key="10">
    <source>
        <dbReference type="EMBL" id="MFD2670625.1"/>
    </source>
</evidence>
<organism evidence="10 11">
    <name type="scientific">Marinicrinis sediminis</name>
    <dbReference type="NCBI Taxonomy" id="1652465"/>
    <lineage>
        <taxon>Bacteria</taxon>
        <taxon>Bacillati</taxon>
        <taxon>Bacillota</taxon>
        <taxon>Bacilli</taxon>
        <taxon>Bacillales</taxon>
        <taxon>Paenibacillaceae</taxon>
    </lineage>
</organism>
<feature type="active site" evidence="7">
    <location>
        <position position="61"/>
    </location>
</feature>
<comment type="catalytic activity">
    <reaction evidence="5">
        <text>L-methionyl-[protein] + [thioredoxin]-disulfide + H2O = L-methionyl-(R)-S-oxide-[protein] + [thioredoxin]-dithiol</text>
        <dbReference type="Rhea" id="RHEA:24164"/>
        <dbReference type="Rhea" id="RHEA-COMP:10698"/>
        <dbReference type="Rhea" id="RHEA-COMP:10700"/>
        <dbReference type="Rhea" id="RHEA-COMP:12313"/>
        <dbReference type="Rhea" id="RHEA-COMP:12314"/>
        <dbReference type="ChEBI" id="CHEBI:15377"/>
        <dbReference type="ChEBI" id="CHEBI:16044"/>
        <dbReference type="ChEBI" id="CHEBI:29950"/>
        <dbReference type="ChEBI" id="CHEBI:45764"/>
        <dbReference type="ChEBI" id="CHEBI:50058"/>
        <dbReference type="EC" id="1.8.4.12"/>
    </reaction>
</comment>
<evidence type="ECO:0000313" key="11">
    <source>
        <dbReference type="Proteomes" id="UP001597497"/>
    </source>
</evidence>
<dbReference type="SUPFAM" id="SSF55068">
    <property type="entry name" value="Peptide methionine sulfoxide reductase"/>
    <property type="match status" value="1"/>
</dbReference>
<dbReference type="Pfam" id="PF01641">
    <property type="entry name" value="SelR"/>
    <property type="match status" value="1"/>
</dbReference>
<dbReference type="Pfam" id="PF01625">
    <property type="entry name" value="PMSR"/>
    <property type="match status" value="1"/>
</dbReference>
<comment type="caution">
    <text evidence="10">The sequence shown here is derived from an EMBL/GenBank/DDBJ whole genome shotgun (WGS) entry which is preliminary data.</text>
</comment>
<dbReference type="RefSeq" id="WP_379928034.1">
    <property type="nucleotide sequence ID" value="NZ_JBHUMM010000005.1"/>
</dbReference>
<evidence type="ECO:0000256" key="8">
    <source>
        <dbReference type="SAM" id="Phobius"/>
    </source>
</evidence>
<evidence type="ECO:0000256" key="2">
    <source>
        <dbReference type="ARBA" id="ARBA00023002"/>
    </source>
</evidence>
<keyword evidence="8" id="KW-1133">Transmembrane helix</keyword>
<evidence type="ECO:0000256" key="3">
    <source>
        <dbReference type="ARBA" id="ARBA00023268"/>
    </source>
</evidence>
<keyword evidence="3" id="KW-0511">Multifunctional enzyme</keyword>
<feature type="domain" description="MsrB" evidence="9">
    <location>
        <begin position="243"/>
        <end position="365"/>
    </location>
</feature>
<evidence type="ECO:0000256" key="4">
    <source>
        <dbReference type="ARBA" id="ARBA00047806"/>
    </source>
</evidence>
<reference evidence="11" key="1">
    <citation type="journal article" date="2019" name="Int. J. Syst. Evol. Microbiol.">
        <title>The Global Catalogue of Microorganisms (GCM) 10K type strain sequencing project: providing services to taxonomists for standard genome sequencing and annotation.</title>
        <authorList>
            <consortium name="The Broad Institute Genomics Platform"/>
            <consortium name="The Broad Institute Genome Sequencing Center for Infectious Disease"/>
            <person name="Wu L."/>
            <person name="Ma J."/>
        </authorList>
    </citation>
    <scope>NUCLEOTIDE SEQUENCE [LARGE SCALE GENOMIC DNA]</scope>
    <source>
        <strain evidence="11">KCTC 33676</strain>
    </source>
</reference>
<name>A0ABW5R7B3_9BACL</name>
<dbReference type="SUPFAM" id="SSF51316">
    <property type="entry name" value="Mss4-like"/>
    <property type="match status" value="1"/>
</dbReference>
<evidence type="ECO:0000256" key="1">
    <source>
        <dbReference type="ARBA" id="ARBA00005591"/>
    </source>
</evidence>
<comment type="function">
    <text evidence="7">Has an important function as a repair enzyme for proteins that have been inactivated by oxidation. Catalyzes the reversible oxidation-reduction of methionine sulfoxide in proteins to methionine.</text>
</comment>
<dbReference type="PROSITE" id="PS51790">
    <property type="entry name" value="MSRB"/>
    <property type="match status" value="1"/>
</dbReference>
<comment type="catalytic activity">
    <reaction evidence="4 7">
        <text>L-methionyl-[protein] + [thioredoxin]-disulfide + H2O = L-methionyl-(S)-S-oxide-[protein] + [thioredoxin]-dithiol</text>
        <dbReference type="Rhea" id="RHEA:14217"/>
        <dbReference type="Rhea" id="RHEA-COMP:10698"/>
        <dbReference type="Rhea" id="RHEA-COMP:10700"/>
        <dbReference type="Rhea" id="RHEA-COMP:12313"/>
        <dbReference type="Rhea" id="RHEA-COMP:12315"/>
        <dbReference type="ChEBI" id="CHEBI:15377"/>
        <dbReference type="ChEBI" id="CHEBI:16044"/>
        <dbReference type="ChEBI" id="CHEBI:29950"/>
        <dbReference type="ChEBI" id="CHEBI:44120"/>
        <dbReference type="ChEBI" id="CHEBI:50058"/>
        <dbReference type="EC" id="1.8.4.11"/>
    </reaction>
</comment>
<dbReference type="EMBL" id="JBHUMM010000005">
    <property type="protein sequence ID" value="MFD2670625.1"/>
    <property type="molecule type" value="Genomic_DNA"/>
</dbReference>
<comment type="catalytic activity">
    <reaction evidence="6 7">
        <text>[thioredoxin]-disulfide + L-methionine + H2O = L-methionine (S)-S-oxide + [thioredoxin]-dithiol</text>
        <dbReference type="Rhea" id="RHEA:19993"/>
        <dbReference type="Rhea" id="RHEA-COMP:10698"/>
        <dbReference type="Rhea" id="RHEA-COMP:10700"/>
        <dbReference type="ChEBI" id="CHEBI:15377"/>
        <dbReference type="ChEBI" id="CHEBI:29950"/>
        <dbReference type="ChEBI" id="CHEBI:50058"/>
        <dbReference type="ChEBI" id="CHEBI:57844"/>
        <dbReference type="ChEBI" id="CHEBI:58772"/>
        <dbReference type="EC" id="1.8.4.11"/>
    </reaction>
</comment>
<evidence type="ECO:0000259" key="9">
    <source>
        <dbReference type="PROSITE" id="PS51790"/>
    </source>
</evidence>
<dbReference type="Proteomes" id="UP001597497">
    <property type="component" value="Unassembled WGS sequence"/>
</dbReference>
<dbReference type="GO" id="GO:0008113">
    <property type="term" value="F:peptide-methionine (S)-S-oxide reductase activity"/>
    <property type="evidence" value="ECO:0007669"/>
    <property type="project" value="UniProtKB-EC"/>
</dbReference>
<dbReference type="Gene3D" id="2.170.150.20">
    <property type="entry name" value="Peptide methionine sulfoxide reductase"/>
    <property type="match status" value="1"/>
</dbReference>
<dbReference type="InterPro" id="IPR011057">
    <property type="entry name" value="Mss4-like_sf"/>
</dbReference>